<feature type="transmembrane region" description="Helical" evidence="1">
    <location>
        <begin position="12"/>
        <end position="34"/>
    </location>
</feature>
<name>A0ABS7G619_9BACT</name>
<proteinExistence type="predicted"/>
<evidence type="ECO:0000256" key="1">
    <source>
        <dbReference type="SAM" id="Phobius"/>
    </source>
</evidence>
<evidence type="ECO:0000313" key="3">
    <source>
        <dbReference type="Proteomes" id="UP000812961"/>
    </source>
</evidence>
<protein>
    <recommendedName>
        <fullName evidence="4">DoxX family membrane protein</fullName>
    </recommendedName>
</protein>
<feature type="transmembrane region" description="Helical" evidence="1">
    <location>
        <begin position="73"/>
        <end position="93"/>
    </location>
</feature>
<dbReference type="PANTHER" id="PTHR36974">
    <property type="entry name" value="MEMBRANE PROTEIN-RELATED"/>
    <property type="match status" value="1"/>
</dbReference>
<evidence type="ECO:0008006" key="4">
    <source>
        <dbReference type="Google" id="ProtNLM"/>
    </source>
</evidence>
<feature type="transmembrane region" description="Helical" evidence="1">
    <location>
        <begin position="113"/>
        <end position="132"/>
    </location>
</feature>
<keyword evidence="1" id="KW-0812">Transmembrane</keyword>
<keyword evidence="1" id="KW-1133">Transmembrane helix</keyword>
<keyword evidence="1" id="KW-0472">Membrane</keyword>
<feature type="transmembrane region" description="Helical" evidence="1">
    <location>
        <begin position="46"/>
        <end position="66"/>
    </location>
</feature>
<comment type="caution">
    <text evidence="2">The sequence shown here is derived from an EMBL/GenBank/DDBJ whole genome shotgun (WGS) entry which is preliminary data.</text>
</comment>
<keyword evidence="3" id="KW-1185">Reference proteome</keyword>
<dbReference type="EMBL" id="JAICCF010000001">
    <property type="protein sequence ID" value="MBW8683089.1"/>
    <property type="molecule type" value="Genomic_DNA"/>
</dbReference>
<dbReference type="PANTHER" id="PTHR36974:SF1">
    <property type="entry name" value="DOXX FAMILY MEMBRANE PROTEIN"/>
    <property type="match status" value="1"/>
</dbReference>
<dbReference type="Proteomes" id="UP000812961">
    <property type="component" value="Unassembled WGS sequence"/>
</dbReference>
<dbReference type="RefSeq" id="WP_220248322.1">
    <property type="nucleotide sequence ID" value="NZ_JAICCF010000001.1"/>
</dbReference>
<gene>
    <name evidence="2" type="ORF">K1Y79_01970</name>
</gene>
<evidence type="ECO:0000313" key="2">
    <source>
        <dbReference type="EMBL" id="MBW8683089.1"/>
    </source>
</evidence>
<sequence length="149" mass="16582">MSHTNSTQNIFRIILGSLLVFTGIGHLTFLNVPFQSQVPVWVPLDPVLVVNLSGVVELLIGLSLLFWTSKRVLVGWIAAIFFVLIFPGNLAQYLSRTDAFGLNSDALRLTRLFLHPLLVAWPLWCTGAWRAWRQGRSASGMNLHGSAVR</sequence>
<accession>A0ABS7G619</accession>
<organism evidence="2 3">
    <name type="scientific">Chitinophaga rhizophila</name>
    <dbReference type="NCBI Taxonomy" id="2866212"/>
    <lineage>
        <taxon>Bacteria</taxon>
        <taxon>Pseudomonadati</taxon>
        <taxon>Bacteroidota</taxon>
        <taxon>Chitinophagia</taxon>
        <taxon>Chitinophagales</taxon>
        <taxon>Chitinophagaceae</taxon>
        <taxon>Chitinophaga</taxon>
    </lineage>
</organism>
<reference evidence="2 3" key="1">
    <citation type="submission" date="2021-08" db="EMBL/GenBank/DDBJ databases">
        <title>The genome sequence of Chitinophaga sp. B61.</title>
        <authorList>
            <person name="Zhang X."/>
        </authorList>
    </citation>
    <scope>NUCLEOTIDE SEQUENCE [LARGE SCALE GENOMIC DNA]</scope>
    <source>
        <strain evidence="2 3">B61</strain>
    </source>
</reference>